<dbReference type="VEuPathDB" id="FungiDB:TERG_00861"/>
<feature type="compositionally biased region" description="Basic and acidic residues" evidence="1">
    <location>
        <begin position="77"/>
        <end position="92"/>
    </location>
</feature>
<name>A0A178EUS4_TRIRU</name>
<organism evidence="2 3">
    <name type="scientific">Trichophyton rubrum</name>
    <name type="common">Athlete's foot fungus</name>
    <name type="synonym">Epidermophyton rubrum</name>
    <dbReference type="NCBI Taxonomy" id="5551"/>
    <lineage>
        <taxon>Eukaryota</taxon>
        <taxon>Fungi</taxon>
        <taxon>Dikarya</taxon>
        <taxon>Ascomycota</taxon>
        <taxon>Pezizomycotina</taxon>
        <taxon>Eurotiomycetes</taxon>
        <taxon>Eurotiomycetidae</taxon>
        <taxon>Onygenales</taxon>
        <taxon>Arthrodermataceae</taxon>
        <taxon>Trichophyton</taxon>
    </lineage>
</organism>
<evidence type="ECO:0000313" key="3">
    <source>
        <dbReference type="Proteomes" id="UP000243015"/>
    </source>
</evidence>
<dbReference type="EMBL" id="LHPM01000018">
    <property type="protein sequence ID" value="OAL63123.1"/>
    <property type="molecule type" value="Genomic_DNA"/>
</dbReference>
<feature type="region of interest" description="Disordered" evidence="1">
    <location>
        <begin position="77"/>
        <end position="98"/>
    </location>
</feature>
<reference evidence="2 3" key="1">
    <citation type="submission" date="2016-05" db="EMBL/GenBank/DDBJ databases">
        <title>Genome sequencing of Trichophyton rubrum CMCC(F)T1i isolated from hair.</title>
        <authorList>
            <person name="Zhan P."/>
            <person name="Tao Y."/>
            <person name="Liu W."/>
        </authorList>
    </citation>
    <scope>NUCLEOTIDE SEQUENCE [LARGE SCALE GENOMIC DNA]</scope>
    <source>
        <strain evidence="3">CMCC(F)T1i</strain>
    </source>
</reference>
<comment type="caution">
    <text evidence="2">The sequence shown here is derived from an EMBL/GenBank/DDBJ whole genome shotgun (WGS) entry which is preliminary data.</text>
</comment>
<evidence type="ECO:0000256" key="1">
    <source>
        <dbReference type="SAM" id="MobiDB-lite"/>
    </source>
</evidence>
<sequence>MAQLPIGTYDRSGLQKESTIPRALFLLHTAKPDQRAASPIWQVSRGKSQHLMGSPSGFLCLLQEYLKSVAILLSTSDRKNETINRTREREPEGSGFQK</sequence>
<dbReference type="AlphaFoldDB" id="A0A178EUS4"/>
<evidence type="ECO:0000313" key="2">
    <source>
        <dbReference type="EMBL" id="OAL63123.1"/>
    </source>
</evidence>
<gene>
    <name evidence="2" type="ORF">A7C99_5511</name>
</gene>
<proteinExistence type="predicted"/>
<protein>
    <submittedName>
        <fullName evidence="2">Uncharacterized protein</fullName>
    </submittedName>
</protein>
<dbReference type="Proteomes" id="UP000243015">
    <property type="component" value="Unassembled WGS sequence"/>
</dbReference>
<accession>A0A178EUS4</accession>